<keyword evidence="3" id="KW-0964">Secreted</keyword>
<dbReference type="GO" id="GO:0005576">
    <property type="term" value="C:extracellular region"/>
    <property type="evidence" value="ECO:0007669"/>
    <property type="project" value="UniProtKB-SubCell"/>
</dbReference>
<comment type="similarity">
    <text evidence="2">Belongs to the NPC2 family.</text>
</comment>
<comment type="caution">
    <text evidence="6">The sequence shown here is derived from an EMBL/GenBank/DDBJ whole genome shotgun (WGS) entry which is preliminary data.</text>
</comment>
<dbReference type="EMBL" id="JARAKH010000038">
    <property type="protein sequence ID" value="KAK8382995.1"/>
    <property type="molecule type" value="Genomic_DNA"/>
</dbReference>
<gene>
    <name evidence="6" type="ORF">O3P69_011500</name>
</gene>
<dbReference type="Gene3D" id="2.60.40.770">
    <property type="match status" value="1"/>
</dbReference>
<dbReference type="Pfam" id="PF02221">
    <property type="entry name" value="E1_DerP2_DerF2"/>
    <property type="match status" value="1"/>
</dbReference>
<feature type="region of interest" description="Disordered" evidence="4">
    <location>
        <begin position="1"/>
        <end position="27"/>
    </location>
</feature>
<dbReference type="SMART" id="SM00737">
    <property type="entry name" value="ML"/>
    <property type="match status" value="1"/>
</dbReference>
<accession>A0AAW0T7S8</accession>
<reference evidence="6 7" key="1">
    <citation type="submission" date="2023-03" db="EMBL/GenBank/DDBJ databases">
        <title>High-quality genome of Scylla paramamosain provides insights in environmental adaptation.</title>
        <authorList>
            <person name="Zhang L."/>
        </authorList>
    </citation>
    <scope>NUCLEOTIDE SEQUENCE [LARGE SCALE GENOMIC DNA]</scope>
    <source>
        <strain evidence="6">LZ_2023a</strain>
        <tissue evidence="6">Muscle</tissue>
    </source>
</reference>
<evidence type="ECO:0000313" key="6">
    <source>
        <dbReference type="EMBL" id="KAK8382995.1"/>
    </source>
</evidence>
<protein>
    <recommendedName>
        <fullName evidence="5">MD-2-related lipid-recognition domain-containing protein</fullName>
    </recommendedName>
</protein>
<sequence>MDAEASQDSRLARRNVPGRNTTPTQTQMVGVNTAVEKADVESPTINSHDISAAQPSTLSTHTMALCLLLLAAALAFTAATNVEDCGSTATISNLIITGCDVPPCHFQRGTNITVDIDLKNNEATSKLTTKVTATLAGVEVPWTGADPNACDNLTKGSCPLEAGEESHYKGLSSCP</sequence>
<feature type="compositionally biased region" description="Polar residues" evidence="4">
    <location>
        <begin position="18"/>
        <end position="27"/>
    </location>
</feature>
<dbReference type="FunFam" id="2.60.40.770:FF:000001">
    <property type="entry name" value="NPC intracellular cholesterol transporter 2"/>
    <property type="match status" value="1"/>
</dbReference>
<comment type="subcellular location">
    <subcellularLocation>
        <location evidence="1">Secreted</location>
    </subcellularLocation>
</comment>
<evidence type="ECO:0000256" key="2">
    <source>
        <dbReference type="ARBA" id="ARBA00006370"/>
    </source>
</evidence>
<organism evidence="6 7">
    <name type="scientific">Scylla paramamosain</name>
    <name type="common">Mud crab</name>
    <dbReference type="NCBI Taxonomy" id="85552"/>
    <lineage>
        <taxon>Eukaryota</taxon>
        <taxon>Metazoa</taxon>
        <taxon>Ecdysozoa</taxon>
        <taxon>Arthropoda</taxon>
        <taxon>Crustacea</taxon>
        <taxon>Multicrustacea</taxon>
        <taxon>Malacostraca</taxon>
        <taxon>Eumalacostraca</taxon>
        <taxon>Eucarida</taxon>
        <taxon>Decapoda</taxon>
        <taxon>Pleocyemata</taxon>
        <taxon>Brachyura</taxon>
        <taxon>Eubrachyura</taxon>
        <taxon>Portunoidea</taxon>
        <taxon>Portunidae</taxon>
        <taxon>Portuninae</taxon>
        <taxon>Scylla</taxon>
    </lineage>
</organism>
<dbReference type="AlphaFoldDB" id="A0AAW0T7S8"/>
<dbReference type="InterPro" id="IPR014756">
    <property type="entry name" value="Ig_E-set"/>
</dbReference>
<proteinExistence type="inferred from homology"/>
<feature type="domain" description="MD-2-related lipid-recognition" evidence="5">
    <location>
        <begin position="82"/>
        <end position="173"/>
    </location>
</feature>
<evidence type="ECO:0000256" key="3">
    <source>
        <dbReference type="ARBA" id="ARBA00022525"/>
    </source>
</evidence>
<evidence type="ECO:0000313" key="7">
    <source>
        <dbReference type="Proteomes" id="UP001487740"/>
    </source>
</evidence>
<keyword evidence="7" id="KW-1185">Reference proteome</keyword>
<dbReference type="SUPFAM" id="SSF81296">
    <property type="entry name" value="E set domains"/>
    <property type="match status" value="1"/>
</dbReference>
<dbReference type="Proteomes" id="UP001487740">
    <property type="component" value="Unassembled WGS sequence"/>
</dbReference>
<dbReference type="InterPro" id="IPR003172">
    <property type="entry name" value="ML_dom"/>
</dbReference>
<evidence type="ECO:0000259" key="5">
    <source>
        <dbReference type="SMART" id="SM00737"/>
    </source>
</evidence>
<name>A0AAW0T7S8_SCYPA</name>
<evidence type="ECO:0000256" key="1">
    <source>
        <dbReference type="ARBA" id="ARBA00004613"/>
    </source>
</evidence>
<evidence type="ECO:0000256" key="4">
    <source>
        <dbReference type="SAM" id="MobiDB-lite"/>
    </source>
</evidence>